<dbReference type="CDD" id="cd12501">
    <property type="entry name" value="RRM_EcDbpA_like"/>
    <property type="match status" value="1"/>
</dbReference>
<evidence type="ECO:0000259" key="9">
    <source>
        <dbReference type="PROSITE" id="PS51194"/>
    </source>
</evidence>
<evidence type="ECO:0000259" key="8">
    <source>
        <dbReference type="PROSITE" id="PS51192"/>
    </source>
</evidence>
<dbReference type="Gene3D" id="3.40.50.300">
    <property type="entry name" value="P-loop containing nucleotide triphosphate hydrolases"/>
    <property type="match status" value="2"/>
</dbReference>
<dbReference type="GO" id="GO:0005524">
    <property type="term" value="F:ATP binding"/>
    <property type="evidence" value="ECO:0007669"/>
    <property type="project" value="UniProtKB-KW"/>
</dbReference>
<keyword evidence="4 7" id="KW-0067">ATP-binding</keyword>
<evidence type="ECO:0000256" key="6">
    <source>
        <dbReference type="PROSITE-ProRule" id="PRU00552"/>
    </source>
</evidence>
<evidence type="ECO:0000256" key="1">
    <source>
        <dbReference type="ARBA" id="ARBA00022741"/>
    </source>
</evidence>
<gene>
    <name evidence="11" type="ORF">BTA35_0215815</name>
</gene>
<evidence type="ECO:0000256" key="7">
    <source>
        <dbReference type="RuleBase" id="RU000492"/>
    </source>
</evidence>
<dbReference type="InterPro" id="IPR001650">
    <property type="entry name" value="Helicase_C-like"/>
</dbReference>
<dbReference type="PROSITE" id="PS00039">
    <property type="entry name" value="DEAD_ATP_HELICASE"/>
    <property type="match status" value="1"/>
</dbReference>
<evidence type="ECO:0000313" key="12">
    <source>
        <dbReference type="Proteomes" id="UP000190064"/>
    </source>
</evidence>
<dbReference type="InterPro" id="IPR027417">
    <property type="entry name" value="P-loop_NTPase"/>
</dbReference>
<evidence type="ECO:0000313" key="11">
    <source>
        <dbReference type="EMBL" id="OOV85972.1"/>
    </source>
</evidence>
<dbReference type="InterPro" id="IPR014001">
    <property type="entry name" value="Helicase_ATP-bd"/>
</dbReference>
<dbReference type="SUPFAM" id="SSF52540">
    <property type="entry name" value="P-loop containing nucleoside triphosphate hydrolases"/>
    <property type="match status" value="1"/>
</dbReference>
<dbReference type="GO" id="GO:0003676">
    <property type="term" value="F:nucleic acid binding"/>
    <property type="evidence" value="ECO:0007669"/>
    <property type="project" value="InterPro"/>
</dbReference>
<dbReference type="CDD" id="cd00268">
    <property type="entry name" value="DEADc"/>
    <property type="match status" value="1"/>
</dbReference>
<evidence type="ECO:0000256" key="2">
    <source>
        <dbReference type="ARBA" id="ARBA00022801"/>
    </source>
</evidence>
<proteinExistence type="inferred from homology"/>
<dbReference type="PANTHER" id="PTHR47959">
    <property type="entry name" value="ATP-DEPENDENT RNA HELICASE RHLE-RELATED"/>
    <property type="match status" value="1"/>
</dbReference>
<dbReference type="PANTHER" id="PTHR47959:SF1">
    <property type="entry name" value="ATP-DEPENDENT RNA HELICASE DBPA"/>
    <property type="match status" value="1"/>
</dbReference>
<dbReference type="GO" id="GO:0016787">
    <property type="term" value="F:hydrolase activity"/>
    <property type="evidence" value="ECO:0007669"/>
    <property type="project" value="UniProtKB-KW"/>
</dbReference>
<dbReference type="InterPro" id="IPR044742">
    <property type="entry name" value="DEAD/DEAH_RhlB"/>
</dbReference>
<feature type="domain" description="Helicase ATP-binding" evidence="8">
    <location>
        <begin position="35"/>
        <end position="206"/>
    </location>
</feature>
<evidence type="ECO:0000259" key="10">
    <source>
        <dbReference type="PROSITE" id="PS51195"/>
    </source>
</evidence>
<reference evidence="11" key="1">
    <citation type="submission" date="2017-02" db="EMBL/GenBank/DDBJ databases">
        <title>Draft Genome Sequence of the Salt Water Bacterium Oceanospirillum linum ATCC 11336.</title>
        <authorList>
            <person name="Trachtenberg A.M."/>
            <person name="Carney J.G."/>
            <person name="Linnane J.D."/>
            <person name="Rheaume B.A."/>
            <person name="Pitts N.L."/>
            <person name="Mykles D.L."/>
            <person name="Maclea K.S."/>
        </authorList>
    </citation>
    <scope>NUCLEOTIDE SEQUENCE [LARGE SCALE GENOMIC DNA]</scope>
    <source>
        <strain evidence="11">ATCC 11336</strain>
    </source>
</reference>
<feature type="domain" description="DEAD-box RNA helicase Q" evidence="10">
    <location>
        <begin position="4"/>
        <end position="32"/>
    </location>
</feature>
<evidence type="ECO:0000256" key="3">
    <source>
        <dbReference type="ARBA" id="ARBA00022806"/>
    </source>
</evidence>
<dbReference type="InterPro" id="IPR011545">
    <property type="entry name" value="DEAD/DEAH_box_helicase_dom"/>
</dbReference>
<dbReference type="InterPro" id="IPR005580">
    <property type="entry name" value="DbpA/CsdA_RNA-bd_dom"/>
</dbReference>
<feature type="short sequence motif" description="Q motif" evidence="6">
    <location>
        <begin position="4"/>
        <end position="32"/>
    </location>
</feature>
<name>A0A1T1H806_OCELI</name>
<dbReference type="Pfam" id="PF00270">
    <property type="entry name" value="DEAD"/>
    <property type="match status" value="1"/>
</dbReference>
<dbReference type="Proteomes" id="UP000190064">
    <property type="component" value="Unassembled WGS sequence"/>
</dbReference>
<protein>
    <submittedName>
        <fullName evidence="11">ATP-dependent RNA helicase DbpA</fullName>
    </submittedName>
</protein>
<dbReference type="InterPro" id="IPR050079">
    <property type="entry name" value="DEAD_box_RNA_helicase"/>
</dbReference>
<dbReference type="SMART" id="SM00490">
    <property type="entry name" value="HELICc"/>
    <property type="match status" value="1"/>
</dbReference>
<dbReference type="Pfam" id="PF00271">
    <property type="entry name" value="Helicase_C"/>
    <property type="match status" value="1"/>
</dbReference>
<accession>A0A1T1H806</accession>
<dbReference type="InterPro" id="IPR014014">
    <property type="entry name" value="RNA_helicase_DEAD_Q_motif"/>
</dbReference>
<dbReference type="InterPro" id="IPR000629">
    <property type="entry name" value="RNA-helicase_DEAD-box_CS"/>
</dbReference>
<sequence>MNDSAFSSLNLPAAQIQNLNDMGYSRMTPIQAQSLPLVLKGKDLIAKAKTGSGKTAAFGIGLLEKLNVRSFACQSLVMCPTRELAGQVANELRKLARYQHNVKILTLCGGMPIGPQIGSLAHGTHIVVGTPGRIQDHLRKGTLDLGRVNTVVLDEADRMLDMGFADAMEAILEETPANRQTLLFSATYPDTIAQISSRYQNKPAMVEVVESAQAPVNISQKFYSVERASEKEDLLLQVLGHYQPEHAVIFCNTKQTCADLAHALKERDYYAQALHGDMDQRERDQVLVKFSNRSTHLLLATDVAARGLDIDDLPMVINYDLTRDSEVHVHRIGRTGRAGKSGLAISLYTQKESYKLADIADQMQTEIEPSSSEELFDGDMSGHREPTMVTLSIDGGKKNKVRPGDLLGALTNEGGIEGSQVGKINIFDFTAYVAVERSVGKKALNHLMNSRIKGRKFKVRRV</sequence>
<dbReference type="EMBL" id="MTSD02000010">
    <property type="protein sequence ID" value="OOV85972.1"/>
    <property type="molecule type" value="Genomic_DNA"/>
</dbReference>
<dbReference type="GO" id="GO:0003724">
    <property type="term" value="F:RNA helicase activity"/>
    <property type="evidence" value="ECO:0007669"/>
    <property type="project" value="InterPro"/>
</dbReference>
<keyword evidence="1 7" id="KW-0547">Nucleotide-binding</keyword>
<dbReference type="STRING" id="966.BTA35_0215815"/>
<dbReference type="NCBIfam" id="NF008744">
    <property type="entry name" value="PRK11776.1"/>
    <property type="match status" value="1"/>
</dbReference>
<keyword evidence="2 7" id="KW-0378">Hydrolase</keyword>
<dbReference type="RefSeq" id="WP_078320780.1">
    <property type="nucleotide sequence ID" value="NZ_FXTS01000011.1"/>
</dbReference>
<dbReference type="AlphaFoldDB" id="A0A1T1H806"/>
<dbReference type="InterPro" id="IPR012677">
    <property type="entry name" value="Nucleotide-bd_a/b_plait_sf"/>
</dbReference>
<comment type="similarity">
    <text evidence="5 7">Belongs to the DEAD box helicase family.</text>
</comment>
<keyword evidence="12" id="KW-1185">Reference proteome</keyword>
<evidence type="ECO:0000256" key="4">
    <source>
        <dbReference type="ARBA" id="ARBA00022840"/>
    </source>
</evidence>
<dbReference type="SMART" id="SM00487">
    <property type="entry name" value="DEXDc"/>
    <property type="match status" value="1"/>
</dbReference>
<dbReference type="GO" id="GO:0005829">
    <property type="term" value="C:cytosol"/>
    <property type="evidence" value="ECO:0007669"/>
    <property type="project" value="TreeGrafter"/>
</dbReference>
<dbReference type="Gene3D" id="3.30.70.330">
    <property type="match status" value="1"/>
</dbReference>
<organism evidence="11 12">
    <name type="scientific">Oceanospirillum linum</name>
    <dbReference type="NCBI Taxonomy" id="966"/>
    <lineage>
        <taxon>Bacteria</taxon>
        <taxon>Pseudomonadati</taxon>
        <taxon>Pseudomonadota</taxon>
        <taxon>Gammaproteobacteria</taxon>
        <taxon>Oceanospirillales</taxon>
        <taxon>Oceanospirillaceae</taxon>
        <taxon>Oceanospirillum</taxon>
    </lineage>
</organism>
<feature type="domain" description="Helicase C-terminal" evidence="9">
    <location>
        <begin position="234"/>
        <end position="379"/>
    </location>
</feature>
<comment type="caution">
    <text evidence="11">The sequence shown here is derived from an EMBL/GenBank/DDBJ whole genome shotgun (WGS) entry which is preliminary data.</text>
</comment>
<dbReference type="PROSITE" id="PS51194">
    <property type="entry name" value="HELICASE_CTER"/>
    <property type="match status" value="1"/>
</dbReference>
<evidence type="ECO:0000256" key="5">
    <source>
        <dbReference type="ARBA" id="ARBA00038437"/>
    </source>
</evidence>
<dbReference type="PROSITE" id="PS51195">
    <property type="entry name" value="Q_MOTIF"/>
    <property type="match status" value="1"/>
</dbReference>
<dbReference type="CDD" id="cd18787">
    <property type="entry name" value="SF2_C_DEAD"/>
    <property type="match status" value="1"/>
</dbReference>
<dbReference type="PROSITE" id="PS51192">
    <property type="entry name" value="HELICASE_ATP_BIND_1"/>
    <property type="match status" value="1"/>
</dbReference>
<dbReference type="Pfam" id="PF03880">
    <property type="entry name" value="DbpA"/>
    <property type="match status" value="1"/>
</dbReference>
<keyword evidence="3 7" id="KW-0347">Helicase</keyword>